<feature type="region of interest" description="Disordered" evidence="1">
    <location>
        <begin position="1"/>
        <end position="127"/>
    </location>
</feature>
<proteinExistence type="predicted"/>
<evidence type="ECO:0000313" key="4">
    <source>
        <dbReference type="Proteomes" id="UP000316252"/>
    </source>
</evidence>
<gene>
    <name evidence="3" type="ORF">FJ657_03005</name>
</gene>
<feature type="transmembrane region" description="Helical" evidence="2">
    <location>
        <begin position="271"/>
        <end position="291"/>
    </location>
</feature>
<protein>
    <recommendedName>
        <fullName evidence="5">Septum formation-related domain-containing protein</fullName>
    </recommendedName>
</protein>
<organism evidence="3 4">
    <name type="scientific">Schumannella soli</name>
    <dbReference type="NCBI Taxonomy" id="2590779"/>
    <lineage>
        <taxon>Bacteria</taxon>
        <taxon>Bacillati</taxon>
        <taxon>Actinomycetota</taxon>
        <taxon>Actinomycetes</taxon>
        <taxon>Micrococcales</taxon>
        <taxon>Microbacteriaceae</taxon>
        <taxon>Schumannella</taxon>
    </lineage>
</organism>
<accession>A0A506Y6K5</accession>
<dbReference type="RefSeq" id="WP_141162173.1">
    <property type="nucleotide sequence ID" value="NZ_VHQG01000001.1"/>
</dbReference>
<dbReference type="EMBL" id="VHQG01000001">
    <property type="protein sequence ID" value="TPW77645.1"/>
    <property type="molecule type" value="Genomic_DNA"/>
</dbReference>
<comment type="caution">
    <text evidence="3">The sequence shown here is derived from an EMBL/GenBank/DDBJ whole genome shotgun (WGS) entry which is preliminary data.</text>
</comment>
<evidence type="ECO:0000313" key="3">
    <source>
        <dbReference type="EMBL" id="TPW77645.1"/>
    </source>
</evidence>
<keyword evidence="2" id="KW-0472">Membrane</keyword>
<feature type="compositionally biased region" description="Pro residues" evidence="1">
    <location>
        <begin position="101"/>
        <end position="116"/>
    </location>
</feature>
<reference evidence="3 4" key="1">
    <citation type="submission" date="2019-06" db="EMBL/GenBank/DDBJ databases">
        <authorList>
            <person name="Li F."/>
        </authorList>
    </citation>
    <scope>NUCLEOTIDE SEQUENCE [LARGE SCALE GENOMIC DNA]</scope>
    <source>
        <strain evidence="3 4">10F1D-1</strain>
    </source>
</reference>
<keyword evidence="2" id="KW-1133">Transmembrane helix</keyword>
<dbReference type="OrthoDB" id="5112895at2"/>
<keyword evidence="4" id="KW-1185">Reference proteome</keyword>
<sequence>MTSGGLSDEQRRRLSAAPPPSPGSAAPDGVERPVPPPSPPPLVEPPAPPLRAAPQFVEPGEGDARRARPAADGGAVRRARPAPPDEPPVDTGALPGTEPIAAPPAAPAPAPTPPSSEPAIDTGALPGTAPIAAADLAHTDPTTLPPELHLQSALAIDGAPGAPPAVEGSALLDELFAPDRFVEWQDGAVSSDRAPDRAGPPTQGHIPSGLTGPQPAHDPWARTKAALAAAQEADERALAKGARVGWAGVPESVVEVADADAHAPMTRTQRALLAVAVAVVSVLALLSLFLLGSRLPVAEAGPGGGGSAQAGDGGSKPAPSAVPSAPVKPGQHPWSALVGGECLSDFSDPWAERFTVVSCVRDHDAQLVLRAPIPDQAKRYPGVDALQARLSELCAASGVVDLSTAGQYADLQISAAFPASSAQWTSGPRDYFCFVSRSSGKAIGESIQGTAQAGVWASERAAVSSAPPKSDG</sequence>
<dbReference type="AlphaFoldDB" id="A0A506Y6K5"/>
<evidence type="ECO:0000256" key="2">
    <source>
        <dbReference type="SAM" id="Phobius"/>
    </source>
</evidence>
<feature type="compositionally biased region" description="Low complexity" evidence="1">
    <location>
        <begin position="315"/>
        <end position="330"/>
    </location>
</feature>
<feature type="compositionally biased region" description="Pro residues" evidence="1">
    <location>
        <begin position="33"/>
        <end position="51"/>
    </location>
</feature>
<feature type="compositionally biased region" description="Gly residues" evidence="1">
    <location>
        <begin position="301"/>
        <end position="314"/>
    </location>
</feature>
<feature type="region of interest" description="Disordered" evidence="1">
    <location>
        <begin position="300"/>
        <end position="330"/>
    </location>
</feature>
<name>A0A506Y6K5_9MICO</name>
<evidence type="ECO:0000256" key="1">
    <source>
        <dbReference type="SAM" id="MobiDB-lite"/>
    </source>
</evidence>
<feature type="region of interest" description="Disordered" evidence="1">
    <location>
        <begin position="188"/>
        <end position="218"/>
    </location>
</feature>
<keyword evidence="2" id="KW-0812">Transmembrane</keyword>
<evidence type="ECO:0008006" key="5">
    <source>
        <dbReference type="Google" id="ProtNLM"/>
    </source>
</evidence>
<dbReference type="Proteomes" id="UP000316252">
    <property type="component" value="Unassembled WGS sequence"/>
</dbReference>